<dbReference type="STRING" id="102285.A0A0R3T5U0"/>
<keyword evidence="1" id="KW-0812">Transmembrane</keyword>
<evidence type="ECO:0000256" key="1">
    <source>
        <dbReference type="SAM" id="Phobius"/>
    </source>
</evidence>
<dbReference type="AlphaFoldDB" id="A0A0R3T5U0"/>
<dbReference type="CDD" id="cd00063">
    <property type="entry name" value="FN3"/>
    <property type="match status" value="1"/>
</dbReference>
<keyword evidence="1" id="KW-0472">Membrane</keyword>
<gene>
    <name evidence="3" type="ORF">HNAJ_LOCUS2427</name>
</gene>
<dbReference type="InterPro" id="IPR036116">
    <property type="entry name" value="FN3_sf"/>
</dbReference>
<name>A0A0R3T5U0_RODNA</name>
<evidence type="ECO:0000313" key="5">
    <source>
        <dbReference type="WBParaSite" id="HNAJ_0000242801-mRNA-1"/>
    </source>
</evidence>
<dbReference type="WBParaSite" id="HNAJ_0000242801-mRNA-1">
    <property type="protein sequence ID" value="HNAJ_0000242801-mRNA-1"/>
    <property type="gene ID" value="HNAJ_0000242801"/>
</dbReference>
<sequence length="306" mass="34110">MNTTVRWKSDNPQDQYKYADVAEVEDAGDASFTIIGLNQNTQYEVAVRSRNDEYGETKYSKTIQARTGHASDDVDHFNAYHTIKAVGYTRSNSLFIIVAACVIGGVVIVINVVVIIYIIRKKQTHGGTAPVMPLSKPRLIPVEKTCHDGSKYGSQYCCDDPNHRHAYGDHFYTPDPLLVGETAQSNPVYGYVRIGDNLSDGVNQPTYVPTFYTNDPNYQQVHHTLLPGFQSPLTSVVEKHFYPSILPPLVPDLLGYTENCYIDQLEALQKGNSPTKRLLLNGSVHNGTLKRSRTSSNWNETPDVVV</sequence>
<keyword evidence="4" id="KW-1185">Reference proteome</keyword>
<dbReference type="SUPFAM" id="SSF49265">
    <property type="entry name" value="Fibronectin type III"/>
    <property type="match status" value="1"/>
</dbReference>
<protein>
    <submittedName>
        <fullName evidence="5">Fibronectin type-III domain-containing protein</fullName>
    </submittedName>
</protein>
<dbReference type="EMBL" id="UZAE01001181">
    <property type="protein sequence ID" value="VDN98286.1"/>
    <property type="molecule type" value="Genomic_DNA"/>
</dbReference>
<dbReference type="Proteomes" id="UP000278807">
    <property type="component" value="Unassembled WGS sequence"/>
</dbReference>
<evidence type="ECO:0000313" key="4">
    <source>
        <dbReference type="Proteomes" id="UP000278807"/>
    </source>
</evidence>
<dbReference type="InterPro" id="IPR013783">
    <property type="entry name" value="Ig-like_fold"/>
</dbReference>
<evidence type="ECO:0000313" key="3">
    <source>
        <dbReference type="EMBL" id="VDN98286.1"/>
    </source>
</evidence>
<accession>A0A0R3T5U0</accession>
<dbReference type="InterPro" id="IPR003961">
    <property type="entry name" value="FN3_dom"/>
</dbReference>
<feature type="domain" description="Fibronectin type-III" evidence="2">
    <location>
        <begin position="1"/>
        <end position="70"/>
    </location>
</feature>
<evidence type="ECO:0000259" key="2">
    <source>
        <dbReference type="PROSITE" id="PS50853"/>
    </source>
</evidence>
<proteinExistence type="predicted"/>
<feature type="transmembrane region" description="Helical" evidence="1">
    <location>
        <begin position="94"/>
        <end position="119"/>
    </location>
</feature>
<reference evidence="5" key="1">
    <citation type="submission" date="2017-02" db="UniProtKB">
        <authorList>
            <consortium name="WormBaseParasite"/>
        </authorList>
    </citation>
    <scope>IDENTIFICATION</scope>
</reference>
<reference evidence="3 4" key="2">
    <citation type="submission" date="2018-11" db="EMBL/GenBank/DDBJ databases">
        <authorList>
            <consortium name="Pathogen Informatics"/>
        </authorList>
    </citation>
    <scope>NUCLEOTIDE SEQUENCE [LARGE SCALE GENOMIC DNA]</scope>
</reference>
<dbReference type="Gene3D" id="2.60.40.10">
    <property type="entry name" value="Immunoglobulins"/>
    <property type="match status" value="1"/>
</dbReference>
<keyword evidence="1" id="KW-1133">Transmembrane helix</keyword>
<organism evidence="5">
    <name type="scientific">Rodentolepis nana</name>
    <name type="common">Dwarf tapeworm</name>
    <name type="synonym">Hymenolepis nana</name>
    <dbReference type="NCBI Taxonomy" id="102285"/>
    <lineage>
        <taxon>Eukaryota</taxon>
        <taxon>Metazoa</taxon>
        <taxon>Spiralia</taxon>
        <taxon>Lophotrochozoa</taxon>
        <taxon>Platyhelminthes</taxon>
        <taxon>Cestoda</taxon>
        <taxon>Eucestoda</taxon>
        <taxon>Cyclophyllidea</taxon>
        <taxon>Hymenolepididae</taxon>
        <taxon>Rodentolepis</taxon>
    </lineage>
</organism>
<dbReference type="PROSITE" id="PS50853">
    <property type="entry name" value="FN3"/>
    <property type="match status" value="1"/>
</dbReference>